<dbReference type="InterPro" id="IPR003018">
    <property type="entry name" value="GAF"/>
</dbReference>
<dbReference type="EMBL" id="CP097253">
    <property type="protein sequence ID" value="UUR09021.1"/>
    <property type="molecule type" value="Genomic_DNA"/>
</dbReference>
<accession>A0ABY5MYC8</accession>
<dbReference type="Gene3D" id="3.30.450.40">
    <property type="match status" value="1"/>
</dbReference>
<protein>
    <submittedName>
        <fullName evidence="2">GAF domain-containing protein</fullName>
    </submittedName>
</protein>
<dbReference type="Pfam" id="PF01590">
    <property type="entry name" value="GAF"/>
    <property type="match status" value="1"/>
</dbReference>
<keyword evidence="3" id="KW-1185">Reference proteome</keyword>
<gene>
    <name evidence="2" type="ORF">M1K48_05215</name>
</gene>
<evidence type="ECO:0000313" key="2">
    <source>
        <dbReference type="EMBL" id="UUR09021.1"/>
    </source>
</evidence>
<dbReference type="Proteomes" id="UP000831921">
    <property type="component" value="Chromosome"/>
</dbReference>
<dbReference type="SMART" id="SM00065">
    <property type="entry name" value="GAF"/>
    <property type="match status" value="1"/>
</dbReference>
<dbReference type="RefSeq" id="WP_249504789.1">
    <property type="nucleotide sequence ID" value="NZ_CP097253.1"/>
</dbReference>
<dbReference type="InterPro" id="IPR029016">
    <property type="entry name" value="GAF-like_dom_sf"/>
</dbReference>
<sequence>MNDEFAREVAAEGSDPEIGSILLEVCHATRMGFVAVARVTEERWIAAQVVDRIGFGLDPGGELEVKKTICDDIRRCGQAIIIDRIADDPEWRTHPVPMLYGFESYASLPIVLANGEFYGTLCAIDPEERVLSTVETVALLRRCADRVAAILNERRQGAIQS</sequence>
<feature type="domain" description="GAF" evidence="1">
    <location>
        <begin position="13"/>
        <end position="161"/>
    </location>
</feature>
<organism evidence="2 3">
    <name type="scientific">Sphingomonas glaciei</name>
    <dbReference type="NCBI Taxonomy" id="2938948"/>
    <lineage>
        <taxon>Bacteria</taxon>
        <taxon>Pseudomonadati</taxon>
        <taxon>Pseudomonadota</taxon>
        <taxon>Alphaproteobacteria</taxon>
        <taxon>Sphingomonadales</taxon>
        <taxon>Sphingomonadaceae</taxon>
        <taxon>Sphingomonas</taxon>
    </lineage>
</organism>
<name>A0ABY5MYC8_9SPHN</name>
<evidence type="ECO:0000259" key="1">
    <source>
        <dbReference type="SMART" id="SM00065"/>
    </source>
</evidence>
<evidence type="ECO:0000313" key="3">
    <source>
        <dbReference type="Proteomes" id="UP000831921"/>
    </source>
</evidence>
<reference evidence="2 3" key="1">
    <citation type="submission" date="2022-05" db="EMBL/GenBank/DDBJ databases">
        <title>S8-45 Sphingomonas ultraviolaceadurans.</title>
        <authorList>
            <person name="Liu Y."/>
        </authorList>
    </citation>
    <scope>NUCLEOTIDE SEQUENCE [LARGE SCALE GENOMIC DNA]</scope>
    <source>
        <strain evidence="2 3">S8-45</strain>
    </source>
</reference>
<proteinExistence type="predicted"/>
<dbReference type="SUPFAM" id="SSF55781">
    <property type="entry name" value="GAF domain-like"/>
    <property type="match status" value="1"/>
</dbReference>